<reference evidence="1" key="1">
    <citation type="submission" date="2021-02" db="EMBL/GenBank/DDBJ databases">
        <authorList>
            <person name="Nowell W R."/>
        </authorList>
    </citation>
    <scope>NUCLEOTIDE SEQUENCE</scope>
</reference>
<name>A0A818CYG6_9BILA</name>
<protein>
    <submittedName>
        <fullName evidence="1">Uncharacterized protein</fullName>
    </submittedName>
</protein>
<evidence type="ECO:0000313" key="1">
    <source>
        <dbReference type="EMBL" id="CAF3436729.1"/>
    </source>
</evidence>
<dbReference type="EMBL" id="CAJNYV010001795">
    <property type="protein sequence ID" value="CAF3436729.1"/>
    <property type="molecule type" value="Genomic_DNA"/>
</dbReference>
<comment type="caution">
    <text evidence="1">The sequence shown here is derived from an EMBL/GenBank/DDBJ whole genome shotgun (WGS) entry which is preliminary data.</text>
</comment>
<proteinExistence type="predicted"/>
<dbReference type="Proteomes" id="UP000663865">
    <property type="component" value="Unassembled WGS sequence"/>
</dbReference>
<sequence>VNPLVARQSTLTESKKLYDRNITQSEDSDDDFQMETYVLNKPKNRKSMVRKNVNKSKVSKKTFGMHNNKENSKPPCNLAASLDSEGKIKSVPETPRKAKKNRVSGCDIRLHQTIKSNNKNGKKTNKTKGIIVHEKTSTPIIAVKQPTTSGEAANIASISLSPNIDNTQQPIFGERDIEDIMAFIDEESWKSKVRADKELWDSKIEETAKQVSTCMGDNTILDLLDINMDHFEEMVGGALPIQNNEEPYEPAIRPIDNAQQSVQINDNQKTFEAVCNTNNQITEQQHSTIDMALFQELMADTNPIELPARNQIIHPIIEDRASDNICKSVPLGVKKQPEECLGVNDPDFASPVKSKENPYIVYKEANKKSPIVGGQRTLKRLQRASDNRRLDNIKKFNISAENRWYEELFKTMLESITQNQTAQGIMLPELRKMIKSGMLYSVI</sequence>
<gene>
    <name evidence="1" type="ORF">KIK155_LOCUS11287</name>
</gene>
<dbReference type="AlphaFoldDB" id="A0A818CYG6"/>
<feature type="non-terminal residue" evidence="1">
    <location>
        <position position="1"/>
    </location>
</feature>
<accession>A0A818CYG6</accession>
<organism evidence="1 2">
    <name type="scientific">Rotaria socialis</name>
    <dbReference type="NCBI Taxonomy" id="392032"/>
    <lineage>
        <taxon>Eukaryota</taxon>
        <taxon>Metazoa</taxon>
        <taxon>Spiralia</taxon>
        <taxon>Gnathifera</taxon>
        <taxon>Rotifera</taxon>
        <taxon>Eurotatoria</taxon>
        <taxon>Bdelloidea</taxon>
        <taxon>Philodinida</taxon>
        <taxon>Philodinidae</taxon>
        <taxon>Rotaria</taxon>
    </lineage>
</organism>
<evidence type="ECO:0000313" key="2">
    <source>
        <dbReference type="Proteomes" id="UP000663865"/>
    </source>
</evidence>